<dbReference type="NCBIfam" id="NF012211">
    <property type="entry name" value="tand_rpt_95"/>
    <property type="match status" value="3"/>
</dbReference>
<keyword evidence="4" id="KW-1185">Reference proteome</keyword>
<dbReference type="InterPro" id="IPR040853">
    <property type="entry name" value="RapA2_cadherin-like"/>
</dbReference>
<dbReference type="Pfam" id="PF00353">
    <property type="entry name" value="HemolysinCabind"/>
    <property type="match status" value="3"/>
</dbReference>
<evidence type="ECO:0000313" key="3">
    <source>
        <dbReference type="EMBL" id="MCF2515414.1"/>
    </source>
</evidence>
<dbReference type="PANTHER" id="PTHR39431">
    <property type="entry name" value="FRPA/C-RELATED PROTEIN"/>
    <property type="match status" value="1"/>
</dbReference>
<dbReference type="InterPro" id="IPR015919">
    <property type="entry name" value="Cadherin-like_sf"/>
</dbReference>
<dbReference type="EMBL" id="JAKFGM010000003">
    <property type="protein sequence ID" value="MCF2515414.1"/>
    <property type="molecule type" value="Genomic_DNA"/>
</dbReference>
<dbReference type="InterPro" id="IPR002126">
    <property type="entry name" value="Cadherin-like_dom"/>
</dbReference>
<evidence type="ECO:0000313" key="4">
    <source>
        <dbReference type="Proteomes" id="UP001139410"/>
    </source>
</evidence>
<feature type="compositionally biased region" description="Low complexity" evidence="1">
    <location>
        <begin position="1"/>
        <end position="12"/>
    </location>
</feature>
<evidence type="ECO:0000256" key="1">
    <source>
        <dbReference type="SAM" id="MobiDB-lite"/>
    </source>
</evidence>
<feature type="region of interest" description="Disordered" evidence="1">
    <location>
        <begin position="1"/>
        <end position="24"/>
    </location>
</feature>
<dbReference type="InterPro" id="IPR041690">
    <property type="entry name" value="Cadherin_5"/>
</dbReference>
<dbReference type="PANTHER" id="PTHR39431:SF1">
    <property type="entry name" value="FRPA_C-RELATED PROTEIN"/>
    <property type="match status" value="1"/>
</dbReference>
<feature type="region of interest" description="Disordered" evidence="1">
    <location>
        <begin position="986"/>
        <end position="1015"/>
    </location>
</feature>
<dbReference type="Pfam" id="PF00028">
    <property type="entry name" value="Cadherin"/>
    <property type="match status" value="1"/>
</dbReference>
<dbReference type="GO" id="GO:0005509">
    <property type="term" value="F:calcium ion binding"/>
    <property type="evidence" value="ECO:0007669"/>
    <property type="project" value="InterPro"/>
</dbReference>
<evidence type="ECO:0000259" key="2">
    <source>
        <dbReference type="PROSITE" id="PS50268"/>
    </source>
</evidence>
<dbReference type="SUPFAM" id="SSF51120">
    <property type="entry name" value="beta-Roll"/>
    <property type="match status" value="2"/>
</dbReference>
<dbReference type="PROSITE" id="PS50268">
    <property type="entry name" value="CADHERIN_2"/>
    <property type="match status" value="3"/>
</dbReference>
<dbReference type="CDD" id="cd11304">
    <property type="entry name" value="Cadherin_repeat"/>
    <property type="match status" value="1"/>
</dbReference>
<dbReference type="Pfam" id="PF17892">
    <property type="entry name" value="Cadherin_5"/>
    <property type="match status" value="1"/>
</dbReference>
<dbReference type="Gene3D" id="2.60.40.60">
    <property type="entry name" value="Cadherins"/>
    <property type="match status" value="1"/>
</dbReference>
<dbReference type="Gene3D" id="2.150.10.10">
    <property type="entry name" value="Serralysin-like metalloprotease, C-terminal"/>
    <property type="match status" value="3"/>
</dbReference>
<dbReference type="NCBIfam" id="TIGR01965">
    <property type="entry name" value="VCBS_repeat"/>
    <property type="match status" value="2"/>
</dbReference>
<dbReference type="SUPFAM" id="SSF49313">
    <property type="entry name" value="Cadherin-like"/>
    <property type="match status" value="1"/>
</dbReference>
<name>A0A9X1QMU9_9SPHN</name>
<sequence>GPVSGGPSSASGTEDDASIGGNVPAASDVDGDALTYQLVSGSVKINGVAAADGTVTLNPDGSYSYTPIAADQGLDTGESKVITFDYVANDGTANSGAATVTITVNGVNDAPVTGGNGSASGTENDASIGGNVPAATDVDVEPLTYQLVAGSVKINGVAAADGTVTPNPDGSYSYTPIAADQGLDTGESKVITFNYVANDGTANSAAATVTITVNGVNDAPVITSNGGGDTASVSVAENTTAVTTVVATDVDVENITYSIVGGADSAKFTIDPNTGALSFVNAPDFENPTDVAGGSSVAGNNVYDVIVRASDGTASDDQAIAVTVTNAAENVAPTANADTLWATNNTAVTFSNDVLLNNDTDPDGLALTLTSLTLATGSLGSSIVLNSNGTFTFTTGAGGGLVPTPTVVTLNYTTSDGAGGTASGTVTLNVVTGGAGAQTIDLSALSYQGSYLDGGANNDNLSDGSALGTLVGGLNNDTLNGNAGNDLLIGGDGNDTLSGGDGNDILRGGLGNNDSMNGGNGTEDLLDFSDGTVGMTFTLDQTAGSHSITNDTAGLGQNDTYQNMEGVIGTNLNDTITGSNTANDILRGGGGNDTLNGAGGVDLIDFREGTAGITFTLVQSSVGTAFNASGAGLGTDTYSNMEGVIGTVFADTLTGSSGNDILRGDGGNDILDGAGGNDTLVGGTGADTLTGGLGNDTFVLSTPLNAVDSITDYAAGDIVDITAILNVPGPVNPIADGYLRVTTTGLIQVDLDGGGNSWVTVSTINTGVTPTIRYVDGGVVTDIAVAPVAPPIALDLNGDGVVSFIGTDAGAHFDYGGGTVSTAWVGPQDGILVRDANHDGLVSANEIVFATDGSDLEGLARYDSNGDGQLSAADANFAEFGVWQDADSDGQVDAGELQSLTAEGIASISLSSDGVGYSAAGGDVSVVGTGSFTRTDGSTGVLADAVFATGGRVAEAELRTAAVSANSNVIAAAVAAMGFAATAAAAHEPGSQGNHGQQGEQESLPSPSIVADQAADSSAGPVQLEAFVAGASQAAGSAALHTSATASSTDANHSITGSDASVPAELAPLAAGTEPRGSDASGPAIAPAMVAMPSAEALVAAFDDAGTAKAAAGETAASVVAEALADGNQGSAIDAILAATLPSNANNGQVDAAQAAFAAFAGHAGPAAAEWHGSGFGFGMGNALGVEHVALHPDMPAQA</sequence>
<dbReference type="InterPro" id="IPR010221">
    <property type="entry name" value="VCBS_dom"/>
</dbReference>
<dbReference type="Proteomes" id="UP001139410">
    <property type="component" value="Unassembled WGS sequence"/>
</dbReference>
<dbReference type="PROSITE" id="PS00330">
    <property type="entry name" value="HEMOLYSIN_CALCIUM"/>
    <property type="match status" value="4"/>
</dbReference>
<accession>A0A9X1QMU9</accession>
<organism evidence="3 4">
    <name type="scientific">Sphingomonas cremea</name>
    <dbReference type="NCBI Taxonomy" id="2904799"/>
    <lineage>
        <taxon>Bacteria</taxon>
        <taxon>Pseudomonadati</taxon>
        <taxon>Pseudomonadota</taxon>
        <taxon>Alphaproteobacteria</taxon>
        <taxon>Sphingomonadales</taxon>
        <taxon>Sphingomonadaceae</taxon>
        <taxon>Sphingomonas</taxon>
    </lineage>
</organism>
<gene>
    <name evidence="3" type="ORF">LVY65_10110</name>
</gene>
<dbReference type="InterPro" id="IPR011049">
    <property type="entry name" value="Serralysin-like_metalloprot_C"/>
</dbReference>
<feature type="domain" description="Cadherin" evidence="2">
    <location>
        <begin position="227"/>
        <end position="335"/>
    </location>
</feature>
<dbReference type="InterPro" id="IPR018511">
    <property type="entry name" value="Hemolysin-typ_Ca-bd_CS"/>
</dbReference>
<reference evidence="3" key="1">
    <citation type="submission" date="2022-01" db="EMBL/GenBank/DDBJ databases">
        <authorList>
            <person name="Jo J.-H."/>
            <person name="Im W.-T."/>
        </authorList>
    </citation>
    <scope>NUCLEOTIDE SEQUENCE</scope>
    <source>
        <strain evidence="3">G124</strain>
    </source>
</reference>
<dbReference type="Pfam" id="PF17803">
    <property type="entry name" value="Cadherin_4"/>
    <property type="match status" value="2"/>
</dbReference>
<dbReference type="GO" id="GO:0016020">
    <property type="term" value="C:membrane"/>
    <property type="evidence" value="ECO:0007669"/>
    <property type="project" value="InterPro"/>
</dbReference>
<comment type="caution">
    <text evidence="3">The sequence shown here is derived from an EMBL/GenBank/DDBJ whole genome shotgun (WGS) entry which is preliminary data.</text>
</comment>
<dbReference type="InterPro" id="IPR018247">
    <property type="entry name" value="EF_Hand_1_Ca_BS"/>
</dbReference>
<dbReference type="PRINTS" id="PR00313">
    <property type="entry name" value="CABNDNGRPT"/>
</dbReference>
<feature type="compositionally biased region" description="Polar residues" evidence="1">
    <location>
        <begin position="991"/>
        <end position="1006"/>
    </location>
</feature>
<dbReference type="SMART" id="SM00112">
    <property type="entry name" value="CA"/>
    <property type="match status" value="3"/>
</dbReference>
<dbReference type="RefSeq" id="WP_235067999.1">
    <property type="nucleotide sequence ID" value="NZ_JAKFGM010000003.1"/>
</dbReference>
<dbReference type="InterPro" id="IPR001343">
    <property type="entry name" value="Hemolysn_Ca-bd"/>
</dbReference>
<dbReference type="AlphaFoldDB" id="A0A9X1QMU9"/>
<feature type="domain" description="Cadherin" evidence="2">
    <location>
        <begin position="135"/>
        <end position="222"/>
    </location>
</feature>
<feature type="domain" description="Cadherin" evidence="2">
    <location>
        <begin position="26"/>
        <end position="113"/>
    </location>
</feature>
<feature type="non-terminal residue" evidence="3">
    <location>
        <position position="1"/>
    </location>
</feature>
<dbReference type="PROSITE" id="PS00018">
    <property type="entry name" value="EF_HAND_1"/>
    <property type="match status" value="2"/>
</dbReference>
<dbReference type="GO" id="GO:0007156">
    <property type="term" value="P:homophilic cell adhesion via plasma membrane adhesion molecules"/>
    <property type="evidence" value="ECO:0007669"/>
    <property type="project" value="InterPro"/>
</dbReference>
<protein>
    <submittedName>
        <fullName evidence="3">Ig-like domain-containing protein</fullName>
    </submittedName>
</protein>
<proteinExistence type="predicted"/>